<dbReference type="GO" id="GO:0008234">
    <property type="term" value="F:cysteine-type peptidase activity"/>
    <property type="evidence" value="ECO:0007669"/>
    <property type="project" value="UniProtKB-KW"/>
</dbReference>
<feature type="transmembrane region" description="Helical" evidence="12">
    <location>
        <begin position="56"/>
        <end position="74"/>
    </location>
</feature>
<keyword evidence="7" id="KW-0788">Thiol protease</keyword>
<evidence type="ECO:0000256" key="2">
    <source>
        <dbReference type="ARBA" id="ARBA00009166"/>
    </source>
</evidence>
<dbReference type="InterPro" id="IPR019421">
    <property type="entry name" value="7TM_GPCR_serpentine_rcpt_Srd"/>
</dbReference>
<evidence type="ECO:0000256" key="3">
    <source>
        <dbReference type="ARBA" id="ARBA00022670"/>
    </source>
</evidence>
<dbReference type="PROSITE" id="PS00639">
    <property type="entry name" value="THIOL_PROTEASE_HIS"/>
    <property type="match status" value="1"/>
</dbReference>
<dbReference type="PROSITE" id="PS00139">
    <property type="entry name" value="THIOL_PROTEASE_CYS"/>
    <property type="match status" value="1"/>
</dbReference>
<evidence type="ECO:0000256" key="4">
    <source>
        <dbReference type="ARBA" id="ARBA00022692"/>
    </source>
</evidence>
<dbReference type="EMBL" id="CAJGYM010000009">
    <property type="protein sequence ID" value="CAD6188901.1"/>
    <property type="molecule type" value="Genomic_DNA"/>
</dbReference>
<dbReference type="SUPFAM" id="SSF81321">
    <property type="entry name" value="Family A G protein-coupled receptor-like"/>
    <property type="match status" value="2"/>
</dbReference>
<comment type="similarity">
    <text evidence="2">Belongs to the nematode receptor-like protein srd family.</text>
</comment>
<keyword evidence="10" id="KW-0865">Zymogen</keyword>
<protein>
    <recommendedName>
        <fullName evidence="13">Peptidase C1A papain C-terminal domain-containing protein</fullName>
    </recommendedName>
</protein>
<dbReference type="InterPro" id="IPR019423">
    <property type="entry name" value="7TM_GPCR_serpentine_rcpt_Srj"/>
</dbReference>
<proteinExistence type="inferred from homology"/>
<reference evidence="14" key="1">
    <citation type="submission" date="2020-10" db="EMBL/GenBank/DDBJ databases">
        <authorList>
            <person name="Kikuchi T."/>
        </authorList>
    </citation>
    <scope>NUCLEOTIDE SEQUENCE</scope>
    <source>
        <strain evidence="14">NKZ352</strain>
    </source>
</reference>
<dbReference type="CDD" id="cd02620">
    <property type="entry name" value="Peptidase_C1A_CathepsinB"/>
    <property type="match status" value="1"/>
</dbReference>
<evidence type="ECO:0000256" key="12">
    <source>
        <dbReference type="SAM" id="Phobius"/>
    </source>
</evidence>
<evidence type="ECO:0000259" key="13">
    <source>
        <dbReference type="SMART" id="SM00645"/>
    </source>
</evidence>
<keyword evidence="4 12" id="KW-0812">Transmembrane</keyword>
<dbReference type="PANTHER" id="PTHR22945:SF40">
    <property type="entry name" value="SERPENTINE RECEPTOR, CLASS D (DELTA)-RELATED"/>
    <property type="match status" value="1"/>
</dbReference>
<feature type="transmembrane region" description="Helical" evidence="12">
    <location>
        <begin position="193"/>
        <end position="216"/>
    </location>
</feature>
<dbReference type="FunFam" id="3.90.70.10:FF:000031">
    <property type="entry name" value="Cathepsin B"/>
    <property type="match status" value="1"/>
</dbReference>
<dbReference type="OrthoDB" id="640249at2759"/>
<organism evidence="14 15">
    <name type="scientific">Caenorhabditis auriculariae</name>
    <dbReference type="NCBI Taxonomy" id="2777116"/>
    <lineage>
        <taxon>Eukaryota</taxon>
        <taxon>Metazoa</taxon>
        <taxon>Ecdysozoa</taxon>
        <taxon>Nematoda</taxon>
        <taxon>Chromadorea</taxon>
        <taxon>Rhabditida</taxon>
        <taxon>Rhabditina</taxon>
        <taxon>Rhabditomorpha</taxon>
        <taxon>Rhabditoidea</taxon>
        <taxon>Rhabditidae</taxon>
        <taxon>Peloderinae</taxon>
        <taxon>Caenorhabditis</taxon>
    </lineage>
</organism>
<feature type="domain" description="Peptidase C1A papain C-terminal" evidence="13">
    <location>
        <begin position="637"/>
        <end position="890"/>
    </location>
</feature>
<comment type="subcellular location">
    <subcellularLocation>
        <location evidence="1">Membrane</location>
        <topology evidence="1">Multi-pass membrane protein</topology>
    </subcellularLocation>
</comment>
<keyword evidence="6" id="KW-0378">Hydrolase</keyword>
<dbReference type="AlphaFoldDB" id="A0A8S1H011"/>
<dbReference type="Gene3D" id="3.90.70.10">
    <property type="entry name" value="Cysteine proteinases"/>
    <property type="match status" value="1"/>
</dbReference>
<keyword evidence="5" id="KW-0732">Signal</keyword>
<evidence type="ECO:0000313" key="14">
    <source>
        <dbReference type="EMBL" id="CAD6188901.1"/>
    </source>
</evidence>
<dbReference type="PRINTS" id="PR00705">
    <property type="entry name" value="PAPAIN"/>
</dbReference>
<dbReference type="PROSITE" id="PS00640">
    <property type="entry name" value="THIOL_PROTEASE_ASN"/>
    <property type="match status" value="1"/>
</dbReference>
<evidence type="ECO:0000256" key="6">
    <source>
        <dbReference type="ARBA" id="ARBA00022801"/>
    </source>
</evidence>
<dbReference type="InterPro" id="IPR025661">
    <property type="entry name" value="Pept_asp_AS"/>
</dbReference>
<dbReference type="Pfam" id="PF00112">
    <property type="entry name" value="Peptidase_C1"/>
    <property type="match status" value="1"/>
</dbReference>
<feature type="transmembrane region" description="Helical" evidence="12">
    <location>
        <begin position="95"/>
        <end position="118"/>
    </location>
</feature>
<feature type="transmembrane region" description="Helical" evidence="12">
    <location>
        <begin position="236"/>
        <end position="257"/>
    </location>
</feature>
<dbReference type="InterPro" id="IPR038765">
    <property type="entry name" value="Papain-like_cys_pep_sf"/>
</dbReference>
<name>A0A8S1H011_9PELO</name>
<dbReference type="InterPro" id="IPR000668">
    <property type="entry name" value="Peptidase_C1A_C"/>
</dbReference>
<dbReference type="Proteomes" id="UP000835052">
    <property type="component" value="Unassembled WGS sequence"/>
</dbReference>
<keyword evidence="9 12" id="KW-0472">Membrane</keyword>
<evidence type="ECO:0000256" key="7">
    <source>
        <dbReference type="ARBA" id="ARBA00022807"/>
    </source>
</evidence>
<feature type="transmembrane region" description="Helical" evidence="12">
    <location>
        <begin position="474"/>
        <end position="494"/>
    </location>
</feature>
<sequence>MGLQGNRVPYILAPPVGRKVAWSHSELVNAQLDQVRAEKQGQGPLVHAFNLINYTLQLRGAIVAGVTSIFHAFYHRYYVLARGLSTRSFQKLSLALSYAIPFATTMIQFTAAADFAAAKAQTQKFHPTYMLGDEFAVVGFTNIKTLFSTISALSLTFVLYGAPFFAIYFRRKILRILRTASQNSEKCKVGKSVLTGLTCQAVLPALCYMPGMSIYIYASFRGISMTPENSLMLEYFLGPIVLFPALVDPILTIYFVLPYRRRLVNFIVQFVIHTNFTAIEEETRKRHPEDNFDGFIFIGFLDANSVAAKASASGLALVLIGVPILSIIFRRKIIVILDENWEENEKTKQTKSVLMGLTIQAVMPTFCYIPGVLINLLSYMRSDDIKIMEFEYILPLLVTLSPLVDPLLTIYFVLPYRNRITNFVFEFITPADFAVIGEETKRLHPKYIYNGFTIVGFLDTKSVLAIMSGYLPTGVLIGGLTIQAVMPTFCYIPSTTIKFLAHLRYDVKTVEMEYFLPVLTSLSPLVDPLLTIYFVLPYRLRKMFVLLLAFTSLTAAMVVPVVVKDVPHGIHGKKSPVDLEQLTGQELTDYLNAHQNYFKAELPKKPVEELKKKLMKLEFVKAHRPEDTKDIVIADNIPDAFDTRKAWPDCMSVTNIRDQTQCGSCWAFAAAEAISDRTCIASKGKINTLLSAEDVLSCCGEKQCGGCEGGWPIEAFNWWNTNGFCTGGSYISQFGCKPYSLPPCGETINNVTYPRCPDYGFDTPTCSEKCTTTSNYDIPYAKDKHFGKSAYQLPNKVAAIQTDIMQNGPVEAAFTVYEDFYQYKSGIYVHTAGKSIGGHAVKILGWGVEDGTPYWTIANSWSSDWGEHGYFRIVRGLDECGMEGSIVAGIPK</sequence>
<evidence type="ECO:0000313" key="15">
    <source>
        <dbReference type="Proteomes" id="UP000835052"/>
    </source>
</evidence>
<keyword evidence="15" id="KW-1185">Reference proteome</keyword>
<dbReference type="InterPro" id="IPR000169">
    <property type="entry name" value="Pept_cys_AS"/>
</dbReference>
<evidence type="ECO:0000256" key="5">
    <source>
        <dbReference type="ARBA" id="ARBA00022729"/>
    </source>
</evidence>
<dbReference type="GO" id="GO:0016020">
    <property type="term" value="C:membrane"/>
    <property type="evidence" value="ECO:0007669"/>
    <property type="project" value="UniProtKB-SubCell"/>
</dbReference>
<keyword evidence="3" id="KW-0645">Protease</keyword>
<gene>
    <name evidence="14" type="ORF">CAUJ_LOCUS4820</name>
</gene>
<evidence type="ECO:0000256" key="8">
    <source>
        <dbReference type="ARBA" id="ARBA00022989"/>
    </source>
</evidence>
<dbReference type="SMART" id="SM00645">
    <property type="entry name" value="Pept_C1"/>
    <property type="match status" value="1"/>
</dbReference>
<dbReference type="SUPFAM" id="SSF54001">
    <property type="entry name" value="Cysteine proteinases"/>
    <property type="match status" value="1"/>
</dbReference>
<dbReference type="InterPro" id="IPR050920">
    <property type="entry name" value="Nematode_rcpt-like_delta"/>
</dbReference>
<feature type="transmembrane region" description="Helical" evidence="12">
    <location>
        <begin position="357"/>
        <end position="380"/>
    </location>
</feature>
<dbReference type="PANTHER" id="PTHR22945">
    <property type="entry name" value="SERPENTINE RECEPTOR, CLASS D DELTA"/>
    <property type="match status" value="1"/>
</dbReference>
<dbReference type="Pfam" id="PF10319">
    <property type="entry name" value="7TM_GPCR_Srj"/>
    <property type="match status" value="1"/>
</dbReference>
<feature type="transmembrane region" description="Helical" evidence="12">
    <location>
        <begin position="392"/>
        <end position="414"/>
    </location>
</feature>
<dbReference type="InterPro" id="IPR025660">
    <property type="entry name" value="Pept_his_AS"/>
</dbReference>
<evidence type="ECO:0000256" key="9">
    <source>
        <dbReference type="ARBA" id="ARBA00023136"/>
    </source>
</evidence>
<dbReference type="Pfam" id="PF10317">
    <property type="entry name" value="7TM_GPCR_Srd"/>
    <property type="match status" value="2"/>
</dbReference>
<evidence type="ECO:0000256" key="10">
    <source>
        <dbReference type="ARBA" id="ARBA00023145"/>
    </source>
</evidence>
<comment type="caution">
    <text evidence="14">The sequence shown here is derived from an EMBL/GenBank/DDBJ whole genome shotgun (WGS) entry which is preliminary data.</text>
</comment>
<feature type="transmembrane region" description="Helical" evidence="12">
    <location>
        <begin position="514"/>
        <end position="536"/>
    </location>
</feature>
<feature type="transmembrane region" description="Helical" evidence="12">
    <location>
        <begin position="146"/>
        <end position="169"/>
    </location>
</feature>
<keyword evidence="11" id="KW-1015">Disulfide bond</keyword>
<evidence type="ECO:0000256" key="1">
    <source>
        <dbReference type="ARBA" id="ARBA00004141"/>
    </source>
</evidence>
<feature type="transmembrane region" description="Helical" evidence="12">
    <location>
        <begin position="543"/>
        <end position="563"/>
    </location>
</feature>
<dbReference type="GO" id="GO:0006508">
    <property type="term" value="P:proteolysis"/>
    <property type="evidence" value="ECO:0007669"/>
    <property type="project" value="UniProtKB-KW"/>
</dbReference>
<keyword evidence="8 12" id="KW-1133">Transmembrane helix</keyword>
<accession>A0A8S1H011</accession>
<evidence type="ECO:0000256" key="11">
    <source>
        <dbReference type="ARBA" id="ARBA00023157"/>
    </source>
</evidence>